<sequence length="130" mass="14042">MSQEEEEITMPEDENLAVPEGARVYFVNIEDGSTVSSPLHVEMGVEGMTVNPAGELVVGTGHHHIIINKGHISKGDVVPADEQHIHYGGGQTETDLELEPGAYTLTMQFANGLHQSYGEEMSATVEVIVE</sequence>
<comment type="caution">
    <text evidence="2">The sequence shown here is derived from an EMBL/GenBank/DDBJ whole genome shotgun (WGS) entry which is preliminary data.</text>
</comment>
<evidence type="ECO:0000313" key="3">
    <source>
        <dbReference type="Proteomes" id="UP000468650"/>
    </source>
</evidence>
<dbReference type="AlphaFoldDB" id="A0A6N6RGJ7"/>
<evidence type="ECO:0000313" key="2">
    <source>
        <dbReference type="EMBL" id="KAB2810218.1"/>
    </source>
</evidence>
<keyword evidence="3" id="KW-1185">Reference proteome</keyword>
<accession>A0A6N6RGJ7</accession>
<dbReference type="InterPro" id="IPR025512">
    <property type="entry name" value="DUF4399"/>
</dbReference>
<dbReference type="EMBL" id="WBVO01000005">
    <property type="protein sequence ID" value="KAB2810218.1"/>
    <property type="molecule type" value="Genomic_DNA"/>
</dbReference>
<feature type="domain" description="DUF4399" evidence="1">
    <location>
        <begin position="41"/>
        <end position="130"/>
    </location>
</feature>
<evidence type="ECO:0000259" key="1">
    <source>
        <dbReference type="Pfam" id="PF14347"/>
    </source>
</evidence>
<dbReference type="OrthoDB" id="531568at2"/>
<protein>
    <submittedName>
        <fullName evidence="2">DUF4399 domain-containing protein</fullName>
    </submittedName>
</protein>
<gene>
    <name evidence="2" type="ORF">F8C67_07540</name>
</gene>
<dbReference type="Pfam" id="PF14347">
    <property type="entry name" value="DUF4399"/>
    <property type="match status" value="1"/>
</dbReference>
<dbReference type="Proteomes" id="UP000468650">
    <property type="component" value="Unassembled WGS sequence"/>
</dbReference>
<organism evidence="2 3">
    <name type="scientific">Phaeocystidibacter luteus</name>
    <dbReference type="NCBI Taxonomy" id="911197"/>
    <lineage>
        <taxon>Bacteria</taxon>
        <taxon>Pseudomonadati</taxon>
        <taxon>Bacteroidota</taxon>
        <taxon>Flavobacteriia</taxon>
        <taxon>Flavobacteriales</taxon>
        <taxon>Phaeocystidibacteraceae</taxon>
        <taxon>Phaeocystidibacter</taxon>
    </lineage>
</organism>
<proteinExistence type="predicted"/>
<name>A0A6N6RGJ7_9FLAO</name>
<reference evidence="2 3" key="1">
    <citation type="submission" date="2019-09" db="EMBL/GenBank/DDBJ databases">
        <title>Genomes of family Cryomorphaceae.</title>
        <authorList>
            <person name="Bowman J.P."/>
        </authorList>
    </citation>
    <scope>NUCLEOTIDE SEQUENCE [LARGE SCALE GENOMIC DNA]</scope>
    <source>
        <strain evidence="2 3">LMG 25704</strain>
    </source>
</reference>